<gene>
    <name evidence="2" type="ORF">BT96DRAFT_801634</name>
</gene>
<organism evidence="2 3">
    <name type="scientific">Gymnopus androsaceus JB14</name>
    <dbReference type="NCBI Taxonomy" id="1447944"/>
    <lineage>
        <taxon>Eukaryota</taxon>
        <taxon>Fungi</taxon>
        <taxon>Dikarya</taxon>
        <taxon>Basidiomycota</taxon>
        <taxon>Agaricomycotina</taxon>
        <taxon>Agaricomycetes</taxon>
        <taxon>Agaricomycetidae</taxon>
        <taxon>Agaricales</taxon>
        <taxon>Marasmiineae</taxon>
        <taxon>Omphalotaceae</taxon>
        <taxon>Gymnopus</taxon>
    </lineage>
</organism>
<feature type="compositionally biased region" description="Polar residues" evidence="1">
    <location>
        <begin position="151"/>
        <end position="164"/>
    </location>
</feature>
<accession>A0A6A4H7V4</accession>
<evidence type="ECO:0000256" key="1">
    <source>
        <dbReference type="SAM" id="MobiDB-lite"/>
    </source>
</evidence>
<evidence type="ECO:0000313" key="3">
    <source>
        <dbReference type="Proteomes" id="UP000799118"/>
    </source>
</evidence>
<keyword evidence="3" id="KW-1185">Reference proteome</keyword>
<feature type="non-terminal residue" evidence="2">
    <location>
        <position position="201"/>
    </location>
</feature>
<feature type="non-terminal residue" evidence="2">
    <location>
        <position position="1"/>
    </location>
</feature>
<feature type="region of interest" description="Disordered" evidence="1">
    <location>
        <begin position="151"/>
        <end position="201"/>
    </location>
</feature>
<dbReference type="EMBL" id="ML769556">
    <property type="protein sequence ID" value="KAE9394161.1"/>
    <property type="molecule type" value="Genomic_DNA"/>
</dbReference>
<protein>
    <submittedName>
        <fullName evidence="2">Uncharacterized protein</fullName>
    </submittedName>
</protein>
<dbReference type="AlphaFoldDB" id="A0A6A4H7V4"/>
<dbReference type="Proteomes" id="UP000799118">
    <property type="component" value="Unassembled WGS sequence"/>
</dbReference>
<proteinExistence type="predicted"/>
<sequence>PSPEHAENVPVVFPSNLPVSHRCDPGCCADLASYEEQMRDAQLRAALLNLQTHLHMKSQLLTYQTANVKAQGMVVKSQSVLRRNQQQIDLDTAKYQDTWQAMKNLRGKDSVGWRQLKPKDVRRMDGGEDKAVGIQCKRLGKKKMAVLQAEAKNNTANGGHSSSNDSDEGDKSDENQKSVQTKLKKARGAVGEGRRHVSWIW</sequence>
<reference evidence="2" key="1">
    <citation type="journal article" date="2019" name="Environ. Microbiol.">
        <title>Fungal ecological strategies reflected in gene transcription - a case study of two litter decomposers.</title>
        <authorList>
            <person name="Barbi F."/>
            <person name="Kohler A."/>
            <person name="Barry K."/>
            <person name="Baskaran P."/>
            <person name="Daum C."/>
            <person name="Fauchery L."/>
            <person name="Ihrmark K."/>
            <person name="Kuo A."/>
            <person name="LaButti K."/>
            <person name="Lipzen A."/>
            <person name="Morin E."/>
            <person name="Grigoriev I.V."/>
            <person name="Henrissat B."/>
            <person name="Lindahl B."/>
            <person name="Martin F."/>
        </authorList>
    </citation>
    <scope>NUCLEOTIDE SEQUENCE</scope>
    <source>
        <strain evidence="2">JB14</strain>
    </source>
</reference>
<name>A0A6A4H7V4_9AGAR</name>
<dbReference type="OrthoDB" id="3257768at2759"/>
<evidence type="ECO:0000313" key="2">
    <source>
        <dbReference type="EMBL" id="KAE9394161.1"/>
    </source>
</evidence>